<accession>A0A6P6S2K0</accession>
<feature type="compositionally biased region" description="Low complexity" evidence="1">
    <location>
        <begin position="149"/>
        <end position="163"/>
    </location>
</feature>
<keyword evidence="2" id="KW-0732">Signal</keyword>
<name>A0A6P6S2K0_9EIME</name>
<feature type="region of interest" description="Disordered" evidence="1">
    <location>
        <begin position="183"/>
        <end position="238"/>
    </location>
</feature>
<dbReference type="RefSeq" id="XP_026193902.1">
    <property type="nucleotide sequence ID" value="XM_026338117.1"/>
</dbReference>
<evidence type="ECO:0000313" key="4">
    <source>
        <dbReference type="RefSeq" id="XP_026193902.1"/>
    </source>
</evidence>
<sequence length="521" mass="55566">MFRRVVSLLLKRLLSLLGIEVQSLIVGGSRDGLVLQGLVAQCRHLSLDLLLHSLFIGEVRVKASWRQLLQQLVLHRDGSRIEVHVHQVYALVSTQSEFANEEFNVFFSIRDVHFRLEDPTGRACAAAANARYPQHRSDQKRATPPPLPDASDAGTASAAGDGSVESLSVAVGSGSCRRRRLSATCSTANRAKARTPVEASSSGLHRTSKGTEDASPLGDPIRRQHSFPPSFPRHPEKHPLKLPQAAETLVEDAAAAAARTLEAAAEMMRTERQQLPKSEAEELSSCLSDSDVERAAEAVKAAARRTSGYILEEEDRIAREFGGGVSLGGESLEYLGSSACSTDEALGSALFSQSRQSSRTLQSEAALGLVGLHEVELCGLSAYWRSDEWRLTTRQQLHPNSAAFAAEFKQQHEEHPDASISLAALGGRLSGSELRVSLQTVAADAAAEDFAMRLGGMDLVMRLERTAALAAGLAEAVASSGMSQTSAVAGSVETPDRAEAHRASVAAARAAATESVCGGCF</sequence>
<organism evidence="3 4">
    <name type="scientific">Cyclospora cayetanensis</name>
    <dbReference type="NCBI Taxonomy" id="88456"/>
    <lineage>
        <taxon>Eukaryota</taxon>
        <taxon>Sar</taxon>
        <taxon>Alveolata</taxon>
        <taxon>Apicomplexa</taxon>
        <taxon>Conoidasida</taxon>
        <taxon>Coccidia</taxon>
        <taxon>Eucoccidiorida</taxon>
        <taxon>Eimeriorina</taxon>
        <taxon>Eimeriidae</taxon>
        <taxon>Cyclospora</taxon>
    </lineage>
</organism>
<dbReference type="OrthoDB" id="10602022at2759"/>
<dbReference type="AlphaFoldDB" id="A0A6P6S2K0"/>
<protein>
    <submittedName>
        <fullName evidence="4">Uncharacterized protein LOC34621555</fullName>
    </submittedName>
</protein>
<dbReference type="Proteomes" id="UP000515125">
    <property type="component" value="Unplaced"/>
</dbReference>
<proteinExistence type="predicted"/>
<feature type="signal peptide" evidence="2">
    <location>
        <begin position="1"/>
        <end position="18"/>
    </location>
</feature>
<feature type="region of interest" description="Disordered" evidence="1">
    <location>
        <begin position="127"/>
        <end position="163"/>
    </location>
</feature>
<evidence type="ECO:0000313" key="3">
    <source>
        <dbReference type="Proteomes" id="UP000515125"/>
    </source>
</evidence>
<feature type="chain" id="PRO_5028021042" evidence="2">
    <location>
        <begin position="19"/>
        <end position="521"/>
    </location>
</feature>
<evidence type="ECO:0000256" key="2">
    <source>
        <dbReference type="SAM" id="SignalP"/>
    </source>
</evidence>
<keyword evidence="3" id="KW-1185">Reference proteome</keyword>
<reference evidence="4" key="1">
    <citation type="submission" date="2025-08" db="UniProtKB">
        <authorList>
            <consortium name="RefSeq"/>
        </authorList>
    </citation>
    <scope>IDENTIFICATION</scope>
</reference>
<evidence type="ECO:0000256" key="1">
    <source>
        <dbReference type="SAM" id="MobiDB-lite"/>
    </source>
</evidence>
<dbReference type="GeneID" id="34621555"/>
<gene>
    <name evidence="4" type="primary">LOC34621555</name>
</gene>